<feature type="compositionally biased region" description="Acidic residues" evidence="2">
    <location>
        <begin position="369"/>
        <end position="383"/>
    </location>
</feature>
<feature type="region of interest" description="Disordered" evidence="2">
    <location>
        <begin position="368"/>
        <end position="505"/>
    </location>
</feature>
<feature type="compositionally biased region" description="Basic and acidic residues" evidence="2">
    <location>
        <begin position="208"/>
        <end position="222"/>
    </location>
</feature>
<keyword evidence="1" id="KW-0479">Metal-binding</keyword>
<proteinExistence type="predicted"/>
<evidence type="ECO:0000313" key="5">
    <source>
        <dbReference type="Proteomes" id="UP000736672"/>
    </source>
</evidence>
<dbReference type="EMBL" id="JAGTJS010000011">
    <property type="protein sequence ID" value="KAH7252964.1"/>
    <property type="molecule type" value="Genomic_DNA"/>
</dbReference>
<name>A0A9P9H854_FUSSL</name>
<keyword evidence="1" id="KW-0862">Zinc</keyword>
<organism evidence="4 5">
    <name type="scientific">Fusarium solani</name>
    <name type="common">Filamentous fungus</name>
    <dbReference type="NCBI Taxonomy" id="169388"/>
    <lineage>
        <taxon>Eukaryota</taxon>
        <taxon>Fungi</taxon>
        <taxon>Dikarya</taxon>
        <taxon>Ascomycota</taxon>
        <taxon>Pezizomycotina</taxon>
        <taxon>Sordariomycetes</taxon>
        <taxon>Hypocreomycetidae</taxon>
        <taxon>Hypocreales</taxon>
        <taxon>Nectriaceae</taxon>
        <taxon>Fusarium</taxon>
        <taxon>Fusarium solani species complex</taxon>
    </lineage>
</organism>
<feature type="region of interest" description="Disordered" evidence="2">
    <location>
        <begin position="600"/>
        <end position="745"/>
    </location>
</feature>
<feature type="compositionally biased region" description="Polar residues" evidence="2">
    <location>
        <begin position="449"/>
        <end position="466"/>
    </location>
</feature>
<feature type="domain" description="C2H2-type" evidence="3">
    <location>
        <begin position="808"/>
        <end position="833"/>
    </location>
</feature>
<feature type="region of interest" description="Disordered" evidence="2">
    <location>
        <begin position="184"/>
        <end position="233"/>
    </location>
</feature>
<evidence type="ECO:0000313" key="4">
    <source>
        <dbReference type="EMBL" id="KAH7252964.1"/>
    </source>
</evidence>
<sequence length="833" mass="91825">MALDACSGHAAEKMTLLDRPGRRPTVPISPISPGLVQDPIPQQKSEITPVPPSPSPPSDASDSHVEDTIVCAPVGHNLRPRRQQSHAKRRVTFDEVFQDGNAAVKHFIVQVPSSDGLWYILHCDEHQKTFQHPALRGAAAHLKGSRHGLPWYPTSLEVVKHFGVEVVDCDAELAEKNNSVALAVSQASKKPSSESKVDGKPSPKKRLHESNESEVKDQEVSRRNPKQRRLSGITRPTPGRIYLAYWETTKDWLPALVLPHIGLEAFGIPSTLEKLGLMNQTPDCLRCEPDTQNLKWREGYEHDGPHAMDREFPVLFFDRHDFPEGASSAWVKVSDLQELSVFKTSSRLVPNLKFAKKYLRKRLQQGTEFADEDSWASSEESDSENPPLCATDDSPPKPAFTSVRLEPEQPATNAPKNTIVEEKAPLSANDGPEAGNAASMPLTPGESRPGTSSKPQVEATQINPVSQPIAEDITIISISSSEDEMDDQDQPAKLSRPPTADKRMAVDPRHSFVTEMKDARPNTSIAPRQSFSLQPTIAPDVPMTGYTTQGIGPAPSLRNERQHLRVQIPTPIHVHHIQHTLPNHATIDLRNLMTRSTYMGFPGPLPGSEAPQSQLPPFQPPTNRRPLQVPHPQGPVTTGFHRHRLPPSRDQQHHSNPPTSPSQPEISHISPRPPIPAETRLPATRPPATRPLQLTAPSAPSPPPPPPPGSRAHPPAVPIPPAPKPNSYQAPVATGNPAPPPPKPYSLIPASYQPVYIGKALQLETTNPRFGVPPNEVPPPFLDRLKKLAGTRDNFPKMAKFLDGEGFYFCPWCEKRYRRAVKFTDHLVLNHSR</sequence>
<dbReference type="InterPro" id="IPR013087">
    <property type="entry name" value="Znf_C2H2_type"/>
</dbReference>
<accession>A0A9P9H854</accession>
<dbReference type="PROSITE" id="PS00028">
    <property type="entry name" value="ZINC_FINGER_C2H2_1"/>
    <property type="match status" value="1"/>
</dbReference>
<feature type="compositionally biased region" description="Basic and acidic residues" evidence="2">
    <location>
        <begin position="10"/>
        <end position="21"/>
    </location>
</feature>
<evidence type="ECO:0000259" key="3">
    <source>
        <dbReference type="PROSITE" id="PS50157"/>
    </source>
</evidence>
<keyword evidence="5" id="KW-1185">Reference proteome</keyword>
<dbReference type="AlphaFoldDB" id="A0A9P9H854"/>
<dbReference type="Proteomes" id="UP000736672">
    <property type="component" value="Unassembled WGS sequence"/>
</dbReference>
<protein>
    <recommendedName>
        <fullName evidence="3">C2H2-type domain-containing protein</fullName>
    </recommendedName>
</protein>
<dbReference type="PROSITE" id="PS50157">
    <property type="entry name" value="ZINC_FINGER_C2H2_2"/>
    <property type="match status" value="1"/>
</dbReference>
<evidence type="ECO:0000256" key="2">
    <source>
        <dbReference type="SAM" id="MobiDB-lite"/>
    </source>
</evidence>
<feature type="compositionally biased region" description="Low complexity" evidence="2">
    <location>
        <begin position="471"/>
        <end position="480"/>
    </location>
</feature>
<evidence type="ECO:0000256" key="1">
    <source>
        <dbReference type="PROSITE-ProRule" id="PRU00042"/>
    </source>
</evidence>
<reference evidence="4" key="1">
    <citation type="journal article" date="2021" name="Nat. Commun.">
        <title>Genetic determinants of endophytism in the Arabidopsis root mycobiome.</title>
        <authorList>
            <person name="Mesny F."/>
            <person name="Miyauchi S."/>
            <person name="Thiergart T."/>
            <person name="Pickel B."/>
            <person name="Atanasova L."/>
            <person name="Karlsson M."/>
            <person name="Huettel B."/>
            <person name="Barry K.W."/>
            <person name="Haridas S."/>
            <person name="Chen C."/>
            <person name="Bauer D."/>
            <person name="Andreopoulos W."/>
            <person name="Pangilinan J."/>
            <person name="LaButti K."/>
            <person name="Riley R."/>
            <person name="Lipzen A."/>
            <person name="Clum A."/>
            <person name="Drula E."/>
            <person name="Henrissat B."/>
            <person name="Kohler A."/>
            <person name="Grigoriev I.V."/>
            <person name="Martin F.M."/>
            <person name="Hacquard S."/>
        </authorList>
    </citation>
    <scope>NUCLEOTIDE SEQUENCE</scope>
    <source>
        <strain evidence="4">FSSC 5 MPI-SDFR-AT-0091</strain>
    </source>
</reference>
<dbReference type="OrthoDB" id="4835412at2759"/>
<comment type="caution">
    <text evidence="4">The sequence shown here is derived from an EMBL/GenBank/DDBJ whole genome shotgun (WGS) entry which is preliminary data.</text>
</comment>
<keyword evidence="1" id="KW-0863">Zinc-finger</keyword>
<feature type="compositionally biased region" description="Basic and acidic residues" evidence="2">
    <location>
        <begin position="191"/>
        <end position="201"/>
    </location>
</feature>
<feature type="compositionally biased region" description="Pro residues" evidence="2">
    <location>
        <begin position="699"/>
        <end position="724"/>
    </location>
</feature>
<feature type="region of interest" description="Disordered" evidence="2">
    <location>
        <begin position="1"/>
        <end position="65"/>
    </location>
</feature>
<dbReference type="GO" id="GO:0008270">
    <property type="term" value="F:zinc ion binding"/>
    <property type="evidence" value="ECO:0007669"/>
    <property type="project" value="UniProtKB-KW"/>
</dbReference>
<gene>
    <name evidence="4" type="ORF">B0J15DRAFT_447251</name>
</gene>
<feature type="compositionally biased region" description="Polar residues" evidence="2">
    <location>
        <begin position="654"/>
        <end position="665"/>
    </location>
</feature>